<dbReference type="PANTHER" id="PTHR30302">
    <property type="entry name" value="HYDROGENASE 1 MATURATION PROTEASE"/>
    <property type="match status" value="1"/>
</dbReference>
<dbReference type="GO" id="GO:0008047">
    <property type="term" value="F:enzyme activator activity"/>
    <property type="evidence" value="ECO:0007669"/>
    <property type="project" value="InterPro"/>
</dbReference>
<dbReference type="Proteomes" id="UP000265882">
    <property type="component" value="Unassembled WGS sequence"/>
</dbReference>
<gene>
    <name evidence="1" type="ORF">C4520_08385</name>
</gene>
<dbReference type="PRINTS" id="PR00446">
    <property type="entry name" value="HYDRGNUPTAKE"/>
</dbReference>
<dbReference type="AlphaFoldDB" id="A0A3A4NW45"/>
<evidence type="ECO:0000313" key="1">
    <source>
        <dbReference type="EMBL" id="RJP22316.1"/>
    </source>
</evidence>
<accession>A0A3A4NW45</accession>
<dbReference type="InterPro" id="IPR023430">
    <property type="entry name" value="Pept_HybD-like_dom_sf"/>
</dbReference>
<dbReference type="GO" id="GO:0004175">
    <property type="term" value="F:endopeptidase activity"/>
    <property type="evidence" value="ECO:0007669"/>
    <property type="project" value="TreeGrafter"/>
</dbReference>
<dbReference type="EMBL" id="QZKU01000059">
    <property type="protein sequence ID" value="RJP22316.1"/>
    <property type="molecule type" value="Genomic_DNA"/>
</dbReference>
<dbReference type="PANTHER" id="PTHR30302:SF7">
    <property type="entry name" value="F420-NONREDUCING HYDROGENASE II"/>
    <property type="match status" value="1"/>
</dbReference>
<dbReference type="Pfam" id="PF01750">
    <property type="entry name" value="HycI"/>
    <property type="match status" value="1"/>
</dbReference>
<dbReference type="CDD" id="cd00518">
    <property type="entry name" value="H2MP"/>
    <property type="match status" value="1"/>
</dbReference>
<name>A0A3A4NW45_ABYX5</name>
<keyword evidence="1" id="KW-0378">Hydrolase</keyword>
<sequence>MVWKDDIIFARIVLSRLADFMGYSTALIVGVGNDLLSDDGLGRHVVHRLRESGLPDGASVLDCGSDFLSVLGAYLEECRIIIVDAIQLGAVPGTVHCIREQDLSAFCSGSRSAHRLSPVNWAVLLKAVGSVGAEFIFVGIEPAITTAGRELSPQVEAAIPELLDHIRGLVSGSQEIVS</sequence>
<reference evidence="1 2" key="1">
    <citation type="journal article" date="2017" name="ISME J.">
        <title>Energy and carbon metabolisms in a deep terrestrial subsurface fluid microbial community.</title>
        <authorList>
            <person name="Momper L."/>
            <person name="Jungbluth S.P."/>
            <person name="Lee M.D."/>
            <person name="Amend J.P."/>
        </authorList>
    </citation>
    <scope>NUCLEOTIDE SEQUENCE [LARGE SCALE GENOMIC DNA]</scope>
    <source>
        <strain evidence="1">SURF_5</strain>
    </source>
</reference>
<organism evidence="1 2">
    <name type="scientific">Abyssobacteria bacterium (strain SURF_5)</name>
    <dbReference type="NCBI Taxonomy" id="2093360"/>
    <lineage>
        <taxon>Bacteria</taxon>
        <taxon>Pseudomonadati</taxon>
        <taxon>Candidatus Hydrogenedentota</taxon>
        <taxon>Candidatus Abyssobacteria</taxon>
    </lineage>
</organism>
<evidence type="ECO:0000313" key="2">
    <source>
        <dbReference type="Proteomes" id="UP000265882"/>
    </source>
</evidence>
<dbReference type="GO" id="GO:0016485">
    <property type="term" value="P:protein processing"/>
    <property type="evidence" value="ECO:0007669"/>
    <property type="project" value="TreeGrafter"/>
</dbReference>
<dbReference type="InterPro" id="IPR000671">
    <property type="entry name" value="Peptidase_A31"/>
</dbReference>
<comment type="caution">
    <text evidence="1">The sequence shown here is derived from an EMBL/GenBank/DDBJ whole genome shotgun (WGS) entry which is preliminary data.</text>
</comment>
<protein>
    <submittedName>
        <fullName evidence="1">Hydrogenase maturation protease</fullName>
    </submittedName>
</protein>
<dbReference type="SUPFAM" id="SSF53163">
    <property type="entry name" value="HybD-like"/>
    <property type="match status" value="1"/>
</dbReference>
<dbReference type="Gene3D" id="3.40.50.1450">
    <property type="entry name" value="HybD-like"/>
    <property type="match status" value="1"/>
</dbReference>
<proteinExistence type="predicted"/>
<keyword evidence="1" id="KW-0645">Protease</keyword>
<dbReference type="NCBIfam" id="TIGR00072">
    <property type="entry name" value="hydrog_prot"/>
    <property type="match status" value="1"/>
</dbReference>